<comment type="caution">
    <text evidence="3">The sequence shown here is derived from an EMBL/GenBank/DDBJ whole genome shotgun (WGS) entry which is preliminary data.</text>
</comment>
<evidence type="ECO:0000259" key="2">
    <source>
        <dbReference type="Pfam" id="PF09917"/>
    </source>
</evidence>
<sequence>MKKAILLLLFSCVFVSMSLAEPPSDVILGDWISQQKDGKITVYKQGDKYYGKISWSKTPGKKDVKNPNEALRSRDLLGAVILKEFTFTGSAWEKGTIYDPHSGKTYDCILKVKDNNKTLDIRGFVGVTMFGRTSTWTRPQ</sequence>
<dbReference type="RefSeq" id="WP_406749536.1">
    <property type="nucleotide sequence ID" value="NZ_JBEWZH010000001.1"/>
</dbReference>
<gene>
    <name evidence="3" type="ORF">U0R11_01860</name>
</gene>
<evidence type="ECO:0000313" key="4">
    <source>
        <dbReference type="Proteomes" id="UP001623558"/>
    </source>
</evidence>
<organism evidence="3 4">
    <name type="scientific">Aquirufa salirivi</name>
    <dbReference type="NCBI Taxonomy" id="3104729"/>
    <lineage>
        <taxon>Bacteria</taxon>
        <taxon>Pseudomonadati</taxon>
        <taxon>Bacteroidota</taxon>
        <taxon>Cytophagia</taxon>
        <taxon>Cytophagales</taxon>
        <taxon>Flectobacillaceae</taxon>
        <taxon>Aquirufa</taxon>
    </lineage>
</organism>
<evidence type="ECO:0000256" key="1">
    <source>
        <dbReference type="SAM" id="SignalP"/>
    </source>
</evidence>
<dbReference type="PANTHER" id="PTHR36919">
    <property type="entry name" value="BLR1215 PROTEIN"/>
    <property type="match status" value="1"/>
</dbReference>
<name>A0ABW8RTS2_9BACT</name>
<keyword evidence="1" id="KW-0732">Signal</keyword>
<dbReference type="Pfam" id="PF09917">
    <property type="entry name" value="DUF2147"/>
    <property type="match status" value="1"/>
</dbReference>
<protein>
    <submittedName>
        <fullName evidence="3">DUF2147 domain-containing protein</fullName>
    </submittedName>
</protein>
<accession>A0ABW8RTS2</accession>
<feature type="chain" id="PRO_5046049107" evidence="1">
    <location>
        <begin position="21"/>
        <end position="140"/>
    </location>
</feature>
<dbReference type="EMBL" id="JBEWZH010000001">
    <property type="protein sequence ID" value="MFL0161130.1"/>
    <property type="molecule type" value="Genomic_DNA"/>
</dbReference>
<dbReference type="PANTHER" id="PTHR36919:SF2">
    <property type="entry name" value="BLL6627 PROTEIN"/>
    <property type="match status" value="1"/>
</dbReference>
<dbReference type="InterPro" id="IPR019223">
    <property type="entry name" value="DUF2147"/>
</dbReference>
<dbReference type="Gene3D" id="2.40.128.520">
    <property type="match status" value="1"/>
</dbReference>
<keyword evidence="4" id="KW-1185">Reference proteome</keyword>
<reference evidence="3 4" key="1">
    <citation type="submission" date="2024-07" db="EMBL/GenBank/DDBJ databases">
        <authorList>
            <person name="Pitt A."/>
            <person name="Hahn M.W."/>
        </authorList>
    </citation>
    <scope>NUCLEOTIDE SEQUENCE [LARGE SCALE GENOMIC DNA]</scope>
    <source>
        <strain evidence="3 4">1-SAACH-A3</strain>
    </source>
</reference>
<evidence type="ECO:0000313" key="3">
    <source>
        <dbReference type="EMBL" id="MFL0161130.1"/>
    </source>
</evidence>
<feature type="signal peptide" evidence="1">
    <location>
        <begin position="1"/>
        <end position="20"/>
    </location>
</feature>
<dbReference type="Proteomes" id="UP001623558">
    <property type="component" value="Unassembled WGS sequence"/>
</dbReference>
<proteinExistence type="predicted"/>
<feature type="domain" description="DUF2147" evidence="2">
    <location>
        <begin position="29"/>
        <end position="138"/>
    </location>
</feature>